<proteinExistence type="predicted"/>
<accession>A0A9Q0RZJ8</accession>
<dbReference type="OrthoDB" id="8056236at2759"/>
<dbReference type="AlphaFoldDB" id="A0A9Q0RZJ8"/>
<comment type="caution">
    <text evidence="2">The sequence shown here is derived from an EMBL/GenBank/DDBJ whole genome shotgun (WGS) entry which is preliminary data.</text>
</comment>
<protein>
    <submittedName>
        <fullName evidence="2">Uncharacterized protein</fullName>
    </submittedName>
</protein>
<evidence type="ECO:0000256" key="1">
    <source>
        <dbReference type="SAM" id="MobiDB-lite"/>
    </source>
</evidence>
<dbReference type="EMBL" id="WJQU01000003">
    <property type="protein sequence ID" value="KAJ6638038.1"/>
    <property type="molecule type" value="Genomic_DNA"/>
</dbReference>
<sequence length="230" mass="25595">MDLYLGGKQHCYTVAECSIDDENCDSSTTTSSDCNEQPHTLMPSTIGAILTNDGRPSQLGYFVPLPMFYLKPKQKECHTISPTKTADTHHERAGSYSSCSGTQRDASSVATTIPIHSPMYSPLYMNKNVLNSNENETPLLYDSLNNYSLLCHGGSSPTNTVKKRDKLRHRFSDVGSWGRKRKNKKGIRQFHSMNETIEVLADPVVEDDIFLSGFVATILSKHKMIVLVSD</sequence>
<dbReference type="Proteomes" id="UP001151699">
    <property type="component" value="Chromosome X"/>
</dbReference>
<gene>
    <name evidence="2" type="ORF">Bhyg_10771</name>
</gene>
<name>A0A9Q0RZJ8_9DIPT</name>
<evidence type="ECO:0000313" key="3">
    <source>
        <dbReference type="Proteomes" id="UP001151699"/>
    </source>
</evidence>
<organism evidence="2 3">
    <name type="scientific">Pseudolycoriella hygida</name>
    <dbReference type="NCBI Taxonomy" id="35572"/>
    <lineage>
        <taxon>Eukaryota</taxon>
        <taxon>Metazoa</taxon>
        <taxon>Ecdysozoa</taxon>
        <taxon>Arthropoda</taxon>
        <taxon>Hexapoda</taxon>
        <taxon>Insecta</taxon>
        <taxon>Pterygota</taxon>
        <taxon>Neoptera</taxon>
        <taxon>Endopterygota</taxon>
        <taxon>Diptera</taxon>
        <taxon>Nematocera</taxon>
        <taxon>Sciaroidea</taxon>
        <taxon>Sciaridae</taxon>
        <taxon>Pseudolycoriella</taxon>
    </lineage>
</organism>
<feature type="region of interest" description="Disordered" evidence="1">
    <location>
        <begin position="80"/>
        <end position="103"/>
    </location>
</feature>
<evidence type="ECO:0000313" key="2">
    <source>
        <dbReference type="EMBL" id="KAJ6638038.1"/>
    </source>
</evidence>
<reference evidence="2" key="1">
    <citation type="submission" date="2022-07" db="EMBL/GenBank/DDBJ databases">
        <authorList>
            <person name="Trinca V."/>
            <person name="Uliana J.V.C."/>
            <person name="Torres T.T."/>
            <person name="Ward R.J."/>
            <person name="Monesi N."/>
        </authorList>
    </citation>
    <scope>NUCLEOTIDE SEQUENCE</scope>
    <source>
        <strain evidence="2">HSMRA1968</strain>
        <tissue evidence="2">Whole embryos</tissue>
    </source>
</reference>
<keyword evidence="3" id="KW-1185">Reference proteome</keyword>